<comment type="caution">
    <text evidence="3">The sequence shown here is derived from an EMBL/GenBank/DDBJ whole genome shotgun (WGS) entry which is preliminary data.</text>
</comment>
<name>A0ABP6NT32_9ACTN</name>
<sequence>MRIARFLALGLAAVLVMSGCTSEPEPSLEKAVAELQKDTQRLETDDLFKNPLMKLRILQRPDEDIPCDGGNFKRVLRATADNERPEKEGLDSHLDKSEQVMKNTLAQLMNYEIEVSAAQSDALEGRFINGKKSVGVVVRVYVAPDAPTWRLRAETACLPR</sequence>
<dbReference type="EMBL" id="BAAAUT010000052">
    <property type="protein sequence ID" value="GAA3156124.1"/>
    <property type="molecule type" value="Genomic_DNA"/>
</dbReference>
<evidence type="ECO:0000256" key="1">
    <source>
        <dbReference type="SAM" id="Coils"/>
    </source>
</evidence>
<protein>
    <submittedName>
        <fullName evidence="3">Uncharacterized protein</fullName>
    </submittedName>
</protein>
<dbReference type="Proteomes" id="UP001500320">
    <property type="component" value="Unassembled WGS sequence"/>
</dbReference>
<feature type="signal peptide" evidence="2">
    <location>
        <begin position="1"/>
        <end position="22"/>
    </location>
</feature>
<reference evidence="4" key="1">
    <citation type="journal article" date="2019" name="Int. J. Syst. Evol. Microbiol.">
        <title>The Global Catalogue of Microorganisms (GCM) 10K type strain sequencing project: providing services to taxonomists for standard genome sequencing and annotation.</title>
        <authorList>
            <consortium name="The Broad Institute Genomics Platform"/>
            <consortium name="The Broad Institute Genome Sequencing Center for Infectious Disease"/>
            <person name="Wu L."/>
            <person name="Ma J."/>
        </authorList>
    </citation>
    <scope>NUCLEOTIDE SEQUENCE [LARGE SCALE GENOMIC DNA]</scope>
    <source>
        <strain evidence="4">JCM 9373</strain>
    </source>
</reference>
<evidence type="ECO:0000313" key="4">
    <source>
        <dbReference type="Proteomes" id="UP001500320"/>
    </source>
</evidence>
<keyword evidence="4" id="KW-1185">Reference proteome</keyword>
<keyword evidence="1" id="KW-0175">Coiled coil</keyword>
<feature type="chain" id="PRO_5047201866" evidence="2">
    <location>
        <begin position="23"/>
        <end position="160"/>
    </location>
</feature>
<keyword evidence="2" id="KW-0732">Signal</keyword>
<accession>A0ABP6NT32</accession>
<dbReference type="PROSITE" id="PS51257">
    <property type="entry name" value="PROKAR_LIPOPROTEIN"/>
    <property type="match status" value="1"/>
</dbReference>
<feature type="coiled-coil region" evidence="1">
    <location>
        <begin position="94"/>
        <end position="121"/>
    </location>
</feature>
<dbReference type="RefSeq" id="WP_344864224.1">
    <property type="nucleotide sequence ID" value="NZ_BAAAUT010000052.1"/>
</dbReference>
<evidence type="ECO:0000256" key="2">
    <source>
        <dbReference type="SAM" id="SignalP"/>
    </source>
</evidence>
<proteinExistence type="predicted"/>
<organism evidence="3 4">
    <name type="scientific">Planomonospora alba</name>
    <dbReference type="NCBI Taxonomy" id="161354"/>
    <lineage>
        <taxon>Bacteria</taxon>
        <taxon>Bacillati</taxon>
        <taxon>Actinomycetota</taxon>
        <taxon>Actinomycetes</taxon>
        <taxon>Streptosporangiales</taxon>
        <taxon>Streptosporangiaceae</taxon>
        <taxon>Planomonospora</taxon>
    </lineage>
</organism>
<gene>
    <name evidence="3" type="ORF">GCM10010466_53810</name>
</gene>
<evidence type="ECO:0000313" key="3">
    <source>
        <dbReference type="EMBL" id="GAA3156124.1"/>
    </source>
</evidence>